<keyword evidence="3" id="KW-1185">Reference proteome</keyword>
<evidence type="ECO:0000313" key="3">
    <source>
        <dbReference type="Proteomes" id="UP000224006"/>
    </source>
</evidence>
<comment type="caution">
    <text evidence="2">The sequence shown here is derived from an EMBL/GenBank/DDBJ whole genome shotgun (WGS) entry which is preliminary data.</text>
</comment>
<name>A0A2A9MJM5_BESBE</name>
<gene>
    <name evidence="2" type="ORF">BESB_055040</name>
</gene>
<feature type="compositionally biased region" description="Gly residues" evidence="1">
    <location>
        <begin position="127"/>
        <end position="140"/>
    </location>
</feature>
<dbReference type="VEuPathDB" id="ToxoDB:BESB_055040"/>
<proteinExistence type="predicted"/>
<evidence type="ECO:0000256" key="1">
    <source>
        <dbReference type="SAM" id="MobiDB-lite"/>
    </source>
</evidence>
<protein>
    <submittedName>
        <fullName evidence="2">Uncharacterized protein</fullName>
    </submittedName>
</protein>
<sequence>MAVVAGKVSTPGYRRIEFYAVLELLHFAVVLCGSNVSSMPVTRSQNAPLYGPLDEGRIRARPIYGPYAGTQAPPPPPRVRPVKAWMVRAALGLAEHFPPGSEEKNEYVQSIADIAASVATADSSGRASGGGGRQGSGGEESGGRQPEATPHGSDDDA</sequence>
<dbReference type="RefSeq" id="XP_029219862.1">
    <property type="nucleotide sequence ID" value="XM_029363939.1"/>
</dbReference>
<accession>A0A2A9MJM5</accession>
<dbReference type="Proteomes" id="UP000224006">
    <property type="component" value="Chromosome IV"/>
</dbReference>
<dbReference type="AlphaFoldDB" id="A0A2A9MJM5"/>
<dbReference type="KEGG" id="bbes:BESB_055040"/>
<dbReference type="GeneID" id="40310433"/>
<dbReference type="EMBL" id="NWUJ01000004">
    <property type="protein sequence ID" value="PFH35853.1"/>
    <property type="molecule type" value="Genomic_DNA"/>
</dbReference>
<feature type="region of interest" description="Disordered" evidence="1">
    <location>
        <begin position="119"/>
        <end position="157"/>
    </location>
</feature>
<organism evidence="2 3">
    <name type="scientific">Besnoitia besnoiti</name>
    <name type="common">Apicomplexan protozoan</name>
    <dbReference type="NCBI Taxonomy" id="94643"/>
    <lineage>
        <taxon>Eukaryota</taxon>
        <taxon>Sar</taxon>
        <taxon>Alveolata</taxon>
        <taxon>Apicomplexa</taxon>
        <taxon>Conoidasida</taxon>
        <taxon>Coccidia</taxon>
        <taxon>Eucoccidiorida</taxon>
        <taxon>Eimeriorina</taxon>
        <taxon>Sarcocystidae</taxon>
        <taxon>Besnoitia</taxon>
    </lineage>
</organism>
<reference evidence="2 3" key="1">
    <citation type="submission" date="2017-09" db="EMBL/GenBank/DDBJ databases">
        <title>Genome sequencing of Besnoitia besnoiti strain Bb-Ger1.</title>
        <authorList>
            <person name="Schares G."/>
            <person name="Venepally P."/>
            <person name="Lorenzi H.A."/>
        </authorList>
    </citation>
    <scope>NUCLEOTIDE SEQUENCE [LARGE SCALE GENOMIC DNA]</scope>
    <source>
        <strain evidence="2 3">Bb-Ger1</strain>
    </source>
</reference>
<evidence type="ECO:0000313" key="2">
    <source>
        <dbReference type="EMBL" id="PFH35853.1"/>
    </source>
</evidence>